<keyword evidence="2" id="KW-1185">Reference proteome</keyword>
<sequence length="643" mass="71875">MALSKPTFFTHLKTLTKLHLQHHPPPSFISLRLLSFATPEEAAAERRRRKRRLRIEPPLNSLRHQPQQQQQQQQPRSPPNPNAPKIPENVSVLTGNRLNLHNRILTLIRQNDLDEAALLTRHSIYSNCRPTIFTCNCVMAALLRQSRYSELLSLHRFITQAGVAANIVTHNLLINAYIDCRKTDTALEHYKQLINDAPFNPSPTTYRILIKGLVDNGKVERAMELKDEMLSKGFTADPVVYNYLMLGHVKNSNADSVFALYDELKEKLGGSVEDGVVYGCLMKGYFLRGMEKEAMDCYEEAVGDDSKIRMTAVAFNSVLDALSKNGKFDEALKLFDRMMAEHNPPRKLTVNLGSFNVMVDGYCAEGRFQSAIEVFHNMGEKRCRPDTLSYNNLIEQLCNNGMLAEAEELYKGMSEKEASPDEFTFVLLMDHCFKENRPDDAAGYFGTMVDSKLRPNLGVYNKLIEGLVKVGKVEEAKLFYDLMVGKLKMDDASYEYMMKALFEVGKADVVLEMVGGLLRDDGIEFSAELQEFVKGELSKEGREEDLVKLMEEVEREKAEAAAKEAEAAEKAKASARAAVSSLLPSKLFGTKESEENSAAATGNADEATSVNEEVKLGKEESVPETLLETGTGGVIPDEEAMKG</sequence>
<dbReference type="Proteomes" id="UP001060215">
    <property type="component" value="Chromosome 1"/>
</dbReference>
<evidence type="ECO:0000313" key="2">
    <source>
        <dbReference type="Proteomes" id="UP001060215"/>
    </source>
</evidence>
<proteinExistence type="predicted"/>
<organism evidence="1 2">
    <name type="scientific">Camellia lanceoleosa</name>
    <dbReference type="NCBI Taxonomy" id="1840588"/>
    <lineage>
        <taxon>Eukaryota</taxon>
        <taxon>Viridiplantae</taxon>
        <taxon>Streptophyta</taxon>
        <taxon>Embryophyta</taxon>
        <taxon>Tracheophyta</taxon>
        <taxon>Spermatophyta</taxon>
        <taxon>Magnoliopsida</taxon>
        <taxon>eudicotyledons</taxon>
        <taxon>Gunneridae</taxon>
        <taxon>Pentapetalae</taxon>
        <taxon>asterids</taxon>
        <taxon>Ericales</taxon>
        <taxon>Theaceae</taxon>
        <taxon>Camellia</taxon>
    </lineage>
</organism>
<reference evidence="1 2" key="1">
    <citation type="journal article" date="2022" name="Plant J.">
        <title>Chromosome-level genome of Camellia lanceoleosa provides a valuable resource for understanding genome evolution and self-incompatibility.</title>
        <authorList>
            <person name="Gong W."/>
            <person name="Xiao S."/>
            <person name="Wang L."/>
            <person name="Liao Z."/>
            <person name="Chang Y."/>
            <person name="Mo W."/>
            <person name="Hu G."/>
            <person name="Li W."/>
            <person name="Zhao G."/>
            <person name="Zhu H."/>
            <person name="Hu X."/>
            <person name="Ji K."/>
            <person name="Xiang X."/>
            <person name="Song Q."/>
            <person name="Yuan D."/>
            <person name="Jin S."/>
            <person name="Zhang L."/>
        </authorList>
    </citation>
    <scope>NUCLEOTIDE SEQUENCE [LARGE SCALE GENOMIC DNA]</scope>
    <source>
        <strain evidence="1">SQ_2022a</strain>
    </source>
</reference>
<name>A0ACC0IWI3_9ERIC</name>
<gene>
    <name evidence="1" type="ORF">LOK49_LG01G01726</name>
</gene>
<comment type="caution">
    <text evidence="1">The sequence shown here is derived from an EMBL/GenBank/DDBJ whole genome shotgun (WGS) entry which is preliminary data.</text>
</comment>
<evidence type="ECO:0000313" key="1">
    <source>
        <dbReference type="EMBL" id="KAI8029352.1"/>
    </source>
</evidence>
<protein>
    <submittedName>
        <fullName evidence="1">Pentatricopeptide repeat-containing protein</fullName>
    </submittedName>
</protein>
<dbReference type="EMBL" id="CM045758">
    <property type="protein sequence ID" value="KAI8029352.1"/>
    <property type="molecule type" value="Genomic_DNA"/>
</dbReference>
<accession>A0ACC0IWI3</accession>